<proteinExistence type="predicted"/>
<sequence>MLLAFVLSASAMFYLAYVQVYPTDTANYLMNTEHHDHGEFWLLKETPLAHVVVGTIALALFGFGYIALVAFMLCFRHRALTHAHPPRPKPATATVQPRSQSFRLAIQPLLRRFSARKSGNAGSHSHHSSQDGVK</sequence>
<protein>
    <submittedName>
        <fullName evidence="2">Uncharacterized protein</fullName>
    </submittedName>
</protein>
<reference evidence="2" key="1">
    <citation type="submission" date="2019-03" db="EMBL/GenBank/DDBJ databases">
        <title>Long read genome sequence of the mycoparasitic Pythium oligandrum ATCC 38472 isolated from sugarbeet rhizosphere.</title>
        <authorList>
            <person name="Gaulin E."/>
        </authorList>
    </citation>
    <scope>NUCLEOTIDE SEQUENCE</scope>
    <source>
        <strain evidence="2">ATCC 38472_TT</strain>
    </source>
</reference>
<evidence type="ECO:0000256" key="1">
    <source>
        <dbReference type="SAM" id="Phobius"/>
    </source>
</evidence>
<name>A0A8K1CJ14_PYTOL</name>
<evidence type="ECO:0000313" key="3">
    <source>
        <dbReference type="Proteomes" id="UP000794436"/>
    </source>
</evidence>
<gene>
    <name evidence="2" type="ORF">Poli38472_011386</name>
</gene>
<dbReference type="EMBL" id="SPLM01000039">
    <property type="protein sequence ID" value="TMW64506.1"/>
    <property type="molecule type" value="Genomic_DNA"/>
</dbReference>
<dbReference type="AlphaFoldDB" id="A0A8K1CJ14"/>
<keyword evidence="1" id="KW-0472">Membrane</keyword>
<keyword evidence="1" id="KW-1133">Transmembrane helix</keyword>
<keyword evidence="3" id="KW-1185">Reference proteome</keyword>
<evidence type="ECO:0000313" key="2">
    <source>
        <dbReference type="EMBL" id="TMW64506.1"/>
    </source>
</evidence>
<organism evidence="2 3">
    <name type="scientific">Pythium oligandrum</name>
    <name type="common">Mycoparasitic fungus</name>
    <dbReference type="NCBI Taxonomy" id="41045"/>
    <lineage>
        <taxon>Eukaryota</taxon>
        <taxon>Sar</taxon>
        <taxon>Stramenopiles</taxon>
        <taxon>Oomycota</taxon>
        <taxon>Peronosporomycetes</taxon>
        <taxon>Pythiales</taxon>
        <taxon>Pythiaceae</taxon>
        <taxon>Pythium</taxon>
    </lineage>
</organism>
<dbReference type="Proteomes" id="UP000794436">
    <property type="component" value="Unassembled WGS sequence"/>
</dbReference>
<comment type="caution">
    <text evidence="2">The sequence shown here is derived from an EMBL/GenBank/DDBJ whole genome shotgun (WGS) entry which is preliminary data.</text>
</comment>
<accession>A0A8K1CJ14</accession>
<keyword evidence="1" id="KW-0812">Transmembrane</keyword>
<feature type="transmembrane region" description="Helical" evidence="1">
    <location>
        <begin position="48"/>
        <end position="75"/>
    </location>
</feature>
<dbReference type="OrthoDB" id="268593at2759"/>